<comment type="caution">
    <text evidence="1">The sequence shown here is derived from an EMBL/GenBank/DDBJ whole genome shotgun (WGS) entry which is preliminary data.</text>
</comment>
<feature type="non-terminal residue" evidence="1">
    <location>
        <position position="113"/>
    </location>
</feature>
<gene>
    <name evidence="1" type="ORF">Dsin_032941</name>
</gene>
<dbReference type="EMBL" id="JANJYJ010000361">
    <property type="protein sequence ID" value="KAK3177332.1"/>
    <property type="molecule type" value="Genomic_DNA"/>
</dbReference>
<evidence type="ECO:0000313" key="2">
    <source>
        <dbReference type="Proteomes" id="UP001281410"/>
    </source>
</evidence>
<dbReference type="Proteomes" id="UP001281410">
    <property type="component" value="Unassembled WGS sequence"/>
</dbReference>
<name>A0AAD9ZG32_9ROSI</name>
<protein>
    <submittedName>
        <fullName evidence="1">Uncharacterized protein</fullName>
    </submittedName>
</protein>
<organism evidence="1 2">
    <name type="scientific">Dipteronia sinensis</name>
    <dbReference type="NCBI Taxonomy" id="43782"/>
    <lineage>
        <taxon>Eukaryota</taxon>
        <taxon>Viridiplantae</taxon>
        <taxon>Streptophyta</taxon>
        <taxon>Embryophyta</taxon>
        <taxon>Tracheophyta</taxon>
        <taxon>Spermatophyta</taxon>
        <taxon>Magnoliopsida</taxon>
        <taxon>eudicotyledons</taxon>
        <taxon>Gunneridae</taxon>
        <taxon>Pentapetalae</taxon>
        <taxon>rosids</taxon>
        <taxon>malvids</taxon>
        <taxon>Sapindales</taxon>
        <taxon>Sapindaceae</taxon>
        <taxon>Hippocastanoideae</taxon>
        <taxon>Acereae</taxon>
        <taxon>Dipteronia</taxon>
    </lineage>
</organism>
<dbReference type="Gene3D" id="2.40.70.10">
    <property type="entry name" value="Acid Proteases"/>
    <property type="match status" value="1"/>
</dbReference>
<dbReference type="AlphaFoldDB" id="A0AAD9ZG32"/>
<evidence type="ECO:0000313" key="1">
    <source>
        <dbReference type="EMBL" id="KAK3177332.1"/>
    </source>
</evidence>
<proteinExistence type="predicted"/>
<sequence>MADNSPKMPGGVFEDVLLNIHGLKDPVDFFVLKVKDDEAHEREWKLLLGRSFLATTGMEVNVVSRHLSFNSGGNRVEFDVDRSNERFFEGCFVLEVPKRKRKNSRVCDLLRAF</sequence>
<keyword evidence="2" id="KW-1185">Reference proteome</keyword>
<accession>A0AAD9ZG32</accession>
<dbReference type="InterPro" id="IPR021109">
    <property type="entry name" value="Peptidase_aspartic_dom_sf"/>
</dbReference>
<reference evidence="1" key="1">
    <citation type="journal article" date="2023" name="Plant J.">
        <title>Genome sequences and population genomics provide insights into the demographic history, inbreeding, and mutation load of two 'living fossil' tree species of Dipteronia.</title>
        <authorList>
            <person name="Feng Y."/>
            <person name="Comes H.P."/>
            <person name="Chen J."/>
            <person name="Zhu S."/>
            <person name="Lu R."/>
            <person name="Zhang X."/>
            <person name="Li P."/>
            <person name="Qiu J."/>
            <person name="Olsen K.M."/>
            <person name="Qiu Y."/>
        </authorList>
    </citation>
    <scope>NUCLEOTIDE SEQUENCE</scope>
    <source>
        <strain evidence="1">NBL</strain>
    </source>
</reference>